<proteinExistence type="predicted"/>
<name>A0A4T2BRU8_9MICO</name>
<protein>
    <submittedName>
        <fullName evidence="1">Uncharacterized protein</fullName>
    </submittedName>
</protein>
<gene>
    <name evidence="1" type="ORF">D4765_13985</name>
</gene>
<reference evidence="1 2" key="1">
    <citation type="journal article" date="2019" name="Microorganisms">
        <title>Systematic Affiliation and Genome Analysis of Subtercola vilae DB165(T) with Particular Emphasis on Cold Adaptation of an Isolate from a High-Altitude Cold Volcano Lake.</title>
        <authorList>
            <person name="Villalobos A.S."/>
            <person name="Wiese J."/>
            <person name="Imhoff J.F."/>
            <person name="Dorador C."/>
            <person name="Keller A."/>
            <person name="Hentschel U."/>
        </authorList>
    </citation>
    <scope>NUCLEOTIDE SEQUENCE [LARGE SCALE GENOMIC DNA]</scope>
    <source>
        <strain evidence="1 2">DB165</strain>
    </source>
</reference>
<dbReference type="Proteomes" id="UP000306192">
    <property type="component" value="Unassembled WGS sequence"/>
</dbReference>
<evidence type="ECO:0000313" key="1">
    <source>
        <dbReference type="EMBL" id="TIH33789.1"/>
    </source>
</evidence>
<dbReference type="EMBL" id="QYRT01000031">
    <property type="protein sequence ID" value="TIH33789.1"/>
    <property type="molecule type" value="Genomic_DNA"/>
</dbReference>
<dbReference type="AlphaFoldDB" id="A0A4T2BRU8"/>
<organism evidence="1 2">
    <name type="scientific">Subtercola vilae</name>
    <dbReference type="NCBI Taxonomy" id="2056433"/>
    <lineage>
        <taxon>Bacteria</taxon>
        <taxon>Bacillati</taxon>
        <taxon>Actinomycetota</taxon>
        <taxon>Actinomycetes</taxon>
        <taxon>Micrococcales</taxon>
        <taxon>Microbacteriaceae</taxon>
        <taxon>Subtercola</taxon>
    </lineage>
</organism>
<comment type="caution">
    <text evidence="1">The sequence shown here is derived from an EMBL/GenBank/DDBJ whole genome shotgun (WGS) entry which is preliminary data.</text>
</comment>
<keyword evidence="2" id="KW-1185">Reference proteome</keyword>
<sequence>MFSAASCVLRAARLSGVSRSRPFGADSFISCCADADNAADTATVALMPSAAAFCAVAATSYVVDAASMAACAWSCSLL</sequence>
<evidence type="ECO:0000313" key="2">
    <source>
        <dbReference type="Proteomes" id="UP000306192"/>
    </source>
</evidence>
<accession>A0A4T2BRU8</accession>